<evidence type="ECO:0000313" key="1">
    <source>
        <dbReference type="EMBL" id="KAL3783799.1"/>
    </source>
</evidence>
<proteinExistence type="predicted"/>
<protein>
    <submittedName>
        <fullName evidence="1">Uncharacterized protein</fullName>
    </submittedName>
</protein>
<dbReference type="Proteomes" id="UP001530400">
    <property type="component" value="Unassembled WGS sequence"/>
</dbReference>
<sequence>MSPSSSDFTISTFFKNHDRPRHIRTEGLTEEDLEVLKKEDLFAYYSIPSVKEADLRHQSVDVAALRGSSGDNQAQTVERMTRVSFECHDTVFFGMQDLATSESDADEDEQSDEDTCLFDLLFENDDADEEEKSDEEFCLYDLLLANSRKRKAECLEKEGGQ</sequence>
<gene>
    <name evidence="1" type="ORF">ACHAWO_005221</name>
</gene>
<keyword evidence="2" id="KW-1185">Reference proteome</keyword>
<comment type="caution">
    <text evidence="1">The sequence shown here is derived from an EMBL/GenBank/DDBJ whole genome shotgun (WGS) entry which is preliminary data.</text>
</comment>
<organism evidence="1 2">
    <name type="scientific">Cyclotella atomus</name>
    <dbReference type="NCBI Taxonomy" id="382360"/>
    <lineage>
        <taxon>Eukaryota</taxon>
        <taxon>Sar</taxon>
        <taxon>Stramenopiles</taxon>
        <taxon>Ochrophyta</taxon>
        <taxon>Bacillariophyta</taxon>
        <taxon>Coscinodiscophyceae</taxon>
        <taxon>Thalassiosirophycidae</taxon>
        <taxon>Stephanodiscales</taxon>
        <taxon>Stephanodiscaceae</taxon>
        <taxon>Cyclotella</taxon>
    </lineage>
</organism>
<dbReference type="AlphaFoldDB" id="A0ABD3P7M8"/>
<reference evidence="1 2" key="1">
    <citation type="submission" date="2024-10" db="EMBL/GenBank/DDBJ databases">
        <title>Updated reference genomes for cyclostephanoid diatoms.</title>
        <authorList>
            <person name="Roberts W.R."/>
            <person name="Alverson A.J."/>
        </authorList>
    </citation>
    <scope>NUCLEOTIDE SEQUENCE [LARGE SCALE GENOMIC DNA]</scope>
    <source>
        <strain evidence="1 2">AJA010-31</strain>
    </source>
</reference>
<name>A0ABD3P7M8_9STRA</name>
<evidence type="ECO:0000313" key="2">
    <source>
        <dbReference type="Proteomes" id="UP001530400"/>
    </source>
</evidence>
<accession>A0ABD3P7M8</accession>
<dbReference type="EMBL" id="JALLPJ020000750">
    <property type="protein sequence ID" value="KAL3783799.1"/>
    <property type="molecule type" value="Genomic_DNA"/>
</dbReference>